<protein>
    <recommendedName>
        <fullName evidence="1">DUF547 domain-containing protein</fullName>
    </recommendedName>
</protein>
<dbReference type="RefSeq" id="WP_044222799.1">
    <property type="nucleotide sequence ID" value="NZ_JBKAGJ010000021.1"/>
</dbReference>
<name>A0A098S533_9BACT</name>
<keyword evidence="3" id="KW-1185">Reference proteome</keyword>
<dbReference type="STRING" id="1524460.IX84_16460"/>
<accession>A0A098S533</accession>
<feature type="domain" description="DUF547" evidence="1">
    <location>
        <begin position="67"/>
        <end position="175"/>
    </location>
</feature>
<comment type="caution">
    <text evidence="2">The sequence shown here is derived from an EMBL/GenBank/DDBJ whole genome shotgun (WGS) entry which is preliminary data.</text>
</comment>
<dbReference type="GO" id="GO:0045454">
    <property type="term" value="P:cell redox homeostasis"/>
    <property type="evidence" value="ECO:0007669"/>
    <property type="project" value="TreeGrafter"/>
</dbReference>
<dbReference type="EMBL" id="JPOS01000038">
    <property type="protein sequence ID" value="KGE87240.1"/>
    <property type="molecule type" value="Genomic_DNA"/>
</dbReference>
<dbReference type="PANTHER" id="PTHR34386">
    <property type="entry name" value="GLUTAREDOXIN"/>
    <property type="match status" value="1"/>
</dbReference>
<dbReference type="InterPro" id="IPR051548">
    <property type="entry name" value="Grx-like_ET"/>
</dbReference>
<sequence length="234" mass="27225">MIYVSFLLTIMTTLSAPEASTPDHSLWEAVLQQYVSEDGAVNYKKLAKNNKDLNAYLEELANHPPMDSWSRDEKLAYWINVYNAFTVKLIVDNYPVKSIRDLHDGNPWDVKWIKLGRQTYSLNQIEHDIIRPRYNEPRIHFAVNCAAQSCPPLLNHAWTADKLEQYLEQQTQAFINNEAYNTISAKSLELSQIFNWYGEDFDDVKAFVDRYTTTDVKDSAEVSFREYNWALNAK</sequence>
<dbReference type="AlphaFoldDB" id="A0A098S533"/>
<organism evidence="2 3">
    <name type="scientific">Phaeodactylibacter xiamenensis</name>
    <dbReference type="NCBI Taxonomy" id="1524460"/>
    <lineage>
        <taxon>Bacteria</taxon>
        <taxon>Pseudomonadati</taxon>
        <taxon>Bacteroidota</taxon>
        <taxon>Saprospiria</taxon>
        <taxon>Saprospirales</taxon>
        <taxon>Haliscomenobacteraceae</taxon>
        <taxon>Phaeodactylibacter</taxon>
    </lineage>
</organism>
<gene>
    <name evidence="2" type="ORF">IX84_16460</name>
</gene>
<evidence type="ECO:0000313" key="2">
    <source>
        <dbReference type="EMBL" id="KGE87240.1"/>
    </source>
</evidence>
<reference evidence="2 3" key="1">
    <citation type="journal article" date="2014" name="Int. J. Syst. Evol. Microbiol.">
        <title>Phaeodactylibacter xiamenensis gen. nov., sp. nov., a member of the family Saprospiraceae isolated from the marine alga Phaeodactylum tricornutum.</title>
        <authorList>
            <person name="Chen Z.Jr."/>
            <person name="Lei X."/>
            <person name="Lai Q."/>
            <person name="Li Y."/>
            <person name="Zhang B."/>
            <person name="Zhang J."/>
            <person name="Zhang H."/>
            <person name="Yang L."/>
            <person name="Zheng W."/>
            <person name="Tian Y."/>
            <person name="Yu Z."/>
            <person name="Xu H.Jr."/>
            <person name="Zheng T."/>
        </authorList>
    </citation>
    <scope>NUCLEOTIDE SEQUENCE [LARGE SCALE GENOMIC DNA]</scope>
    <source>
        <strain evidence="2 3">KD52</strain>
    </source>
</reference>
<dbReference type="Pfam" id="PF04784">
    <property type="entry name" value="DUF547"/>
    <property type="match status" value="1"/>
</dbReference>
<dbReference type="Proteomes" id="UP000029736">
    <property type="component" value="Unassembled WGS sequence"/>
</dbReference>
<dbReference type="PANTHER" id="PTHR34386:SF1">
    <property type="entry name" value="GLUTAREDOXIN-LIKE PROTEIN NRDH"/>
    <property type="match status" value="1"/>
</dbReference>
<evidence type="ECO:0000313" key="3">
    <source>
        <dbReference type="Proteomes" id="UP000029736"/>
    </source>
</evidence>
<evidence type="ECO:0000259" key="1">
    <source>
        <dbReference type="Pfam" id="PF04784"/>
    </source>
</evidence>
<dbReference type="InterPro" id="IPR006869">
    <property type="entry name" value="DUF547"/>
</dbReference>
<dbReference type="GO" id="GO:0009055">
    <property type="term" value="F:electron transfer activity"/>
    <property type="evidence" value="ECO:0007669"/>
    <property type="project" value="TreeGrafter"/>
</dbReference>
<proteinExistence type="predicted"/>